<gene>
    <name evidence="1" type="ORF">M9189_09630</name>
</gene>
<dbReference type="KEGG" id="alkq:M9189_09630"/>
<dbReference type="PROSITE" id="PS51257">
    <property type="entry name" value="PROKAR_LIPOPROTEIN"/>
    <property type="match status" value="1"/>
</dbReference>
<dbReference type="RefSeq" id="WP_250722734.1">
    <property type="nucleotide sequence ID" value="NZ_CP098400.1"/>
</dbReference>
<keyword evidence="2" id="KW-1185">Reference proteome</keyword>
<reference evidence="1" key="1">
    <citation type="submission" date="2022-05" db="EMBL/GenBank/DDBJ databases">
        <authorList>
            <person name="Sun X."/>
        </authorList>
    </citation>
    <scope>NUCLEOTIDE SEQUENCE</scope>
    <source>
        <strain evidence="1">Ai-910</strain>
    </source>
</reference>
<proteinExistence type="predicted"/>
<evidence type="ECO:0000313" key="1">
    <source>
        <dbReference type="EMBL" id="URW79111.1"/>
    </source>
</evidence>
<sequence>MKKIALCFLPIIVTSCTFLDKRIPEKFKDVNVNQITGNIKTGSIKKGLNKEIAIEDFDLNFELFLPDIIETAYGIKLDNAPDALIGSIEKIRLSDNYIFLLDKYTTKSVKKFNIDGSFITNIGQKGNGPGEYIQPTDFYLGDSIIVIYDQFKSSLLFYDLDGNFIKNKNIPFFAVSFHIFDSNTYVFHTLDSDNYHLPDIINYSLVWTDSTFNVKHVNAFREKDRYWSFLSQNNMDLYNNKLYYHEPFNDTIFRVSASGDIYYDYIITFPGNELPRKLLLKENKKDFLKATDINSTNNYVEKTSNPIITKDFIFMPIVRNASKVSIIINSNRLLLDVGNYSSDQPISFMPPFSNILNSKDNTIIGYVNSYEISQHFEYMKRENRLHLLTEEFIDLAKNVNETDNAIIVFSKLKCNLP</sequence>
<reference evidence="1" key="2">
    <citation type="submission" date="2022-06" db="EMBL/GenBank/DDBJ databases">
        <title>Xiashengella guii gen. nov. sp. nov., a bacterium isolated form anaerobic digestion tank.</title>
        <authorList>
            <person name="Huang H."/>
        </authorList>
    </citation>
    <scope>NUCLEOTIDE SEQUENCE</scope>
    <source>
        <strain evidence="1">Ai-910</strain>
    </source>
</reference>
<dbReference type="Proteomes" id="UP001056426">
    <property type="component" value="Chromosome"/>
</dbReference>
<evidence type="ECO:0000313" key="2">
    <source>
        <dbReference type="Proteomes" id="UP001056426"/>
    </source>
</evidence>
<protein>
    <submittedName>
        <fullName evidence="1">6-bladed beta-propeller</fullName>
    </submittedName>
</protein>
<dbReference type="Pfam" id="PF17170">
    <property type="entry name" value="DUF5128"/>
    <property type="match status" value="1"/>
</dbReference>
<organism evidence="1 2">
    <name type="scientific">Xiashengella succiniciproducens</name>
    <dbReference type="NCBI Taxonomy" id="2949635"/>
    <lineage>
        <taxon>Bacteria</taxon>
        <taxon>Pseudomonadati</taxon>
        <taxon>Bacteroidota</taxon>
        <taxon>Bacteroidia</taxon>
        <taxon>Marinilabiliales</taxon>
        <taxon>Marinilabiliaceae</taxon>
        <taxon>Xiashengella</taxon>
    </lineage>
</organism>
<name>A0A9J6ZNN0_9BACT</name>
<dbReference type="InterPro" id="IPR011042">
    <property type="entry name" value="6-blade_b-propeller_TolB-like"/>
</dbReference>
<accession>A0A9J6ZNN0</accession>
<dbReference type="AlphaFoldDB" id="A0A9J6ZNN0"/>
<dbReference type="Gene3D" id="2.120.10.30">
    <property type="entry name" value="TolB, C-terminal domain"/>
    <property type="match status" value="1"/>
</dbReference>
<dbReference type="EMBL" id="CP098400">
    <property type="protein sequence ID" value="URW79111.1"/>
    <property type="molecule type" value="Genomic_DNA"/>
</dbReference>